<keyword evidence="2 8" id="KW-0963">Cytoplasm</keyword>
<comment type="catalytic activity">
    <reaction evidence="7 8">
        <text>cytidine(34) in tRNA(Ile2) + L-lysine + ATP = lysidine(34) in tRNA(Ile2) + AMP + diphosphate + H(+)</text>
        <dbReference type="Rhea" id="RHEA:43744"/>
        <dbReference type="Rhea" id="RHEA-COMP:10625"/>
        <dbReference type="Rhea" id="RHEA-COMP:10670"/>
        <dbReference type="ChEBI" id="CHEBI:15378"/>
        <dbReference type="ChEBI" id="CHEBI:30616"/>
        <dbReference type="ChEBI" id="CHEBI:32551"/>
        <dbReference type="ChEBI" id="CHEBI:33019"/>
        <dbReference type="ChEBI" id="CHEBI:82748"/>
        <dbReference type="ChEBI" id="CHEBI:83665"/>
        <dbReference type="ChEBI" id="CHEBI:456215"/>
        <dbReference type="EC" id="6.3.4.19"/>
    </reaction>
</comment>
<reference evidence="11" key="1">
    <citation type="submission" date="2021-06" db="EMBL/GenBank/DDBJ databases">
        <title>Description of novel taxa of the family Lachnospiraceae.</title>
        <authorList>
            <person name="Chaplin A.V."/>
            <person name="Sokolova S.R."/>
            <person name="Pikina A.P."/>
            <person name="Korzhanova M."/>
            <person name="Belova V."/>
            <person name="Korostin D."/>
            <person name="Efimov B.A."/>
        </authorList>
    </citation>
    <scope>NUCLEOTIDE SEQUENCE</scope>
    <source>
        <strain evidence="11">ASD5720</strain>
    </source>
</reference>
<feature type="region of interest" description="Disordered" evidence="9">
    <location>
        <begin position="336"/>
        <end position="357"/>
    </location>
</feature>
<dbReference type="InterPro" id="IPR012094">
    <property type="entry name" value="tRNA_Ile_lys_synt"/>
</dbReference>
<dbReference type="GO" id="GO:0005524">
    <property type="term" value="F:ATP binding"/>
    <property type="evidence" value="ECO:0007669"/>
    <property type="project" value="UniProtKB-UniRule"/>
</dbReference>
<comment type="function">
    <text evidence="8">Ligates lysine onto the cytidine present at position 34 of the AUA codon-specific tRNA(Ile) that contains the anticodon CAU, in an ATP-dependent manner. Cytidine is converted to lysidine, thus changing the amino acid specificity of the tRNA from methionine to isoleucine.</text>
</comment>
<dbReference type="InterPro" id="IPR020825">
    <property type="entry name" value="Phe-tRNA_synthase-like_B3/B4"/>
</dbReference>
<feature type="binding site" evidence="8">
    <location>
        <begin position="26"/>
        <end position="31"/>
    </location>
    <ligand>
        <name>ATP</name>
        <dbReference type="ChEBI" id="CHEBI:30616"/>
    </ligand>
</feature>
<feature type="domain" description="Lysidine-tRNA(Ile) synthetase C-terminal" evidence="10">
    <location>
        <begin position="423"/>
        <end position="495"/>
    </location>
</feature>
<dbReference type="EC" id="6.3.4.19" evidence="8"/>
<dbReference type="NCBIfam" id="TIGR02432">
    <property type="entry name" value="lysidine_TilS_N"/>
    <property type="match status" value="1"/>
</dbReference>
<name>A0A949K5R0_9FIRM</name>
<evidence type="ECO:0000256" key="4">
    <source>
        <dbReference type="ARBA" id="ARBA00022694"/>
    </source>
</evidence>
<dbReference type="NCBIfam" id="TIGR02433">
    <property type="entry name" value="lysidine_TilS_C"/>
    <property type="match status" value="1"/>
</dbReference>
<dbReference type="Pfam" id="PF01171">
    <property type="entry name" value="ATP_bind_3"/>
    <property type="match status" value="1"/>
</dbReference>
<comment type="domain">
    <text evidence="8">The N-terminal region contains the highly conserved SGGXDS motif, predicted to be a P-loop motif involved in ATP binding.</text>
</comment>
<evidence type="ECO:0000313" key="11">
    <source>
        <dbReference type="EMBL" id="MBU9736348.1"/>
    </source>
</evidence>
<dbReference type="AlphaFoldDB" id="A0A949K5R0"/>
<evidence type="ECO:0000256" key="8">
    <source>
        <dbReference type="HAMAP-Rule" id="MF_01161"/>
    </source>
</evidence>
<keyword evidence="4 8" id="KW-0819">tRNA processing</keyword>
<dbReference type="PANTHER" id="PTHR43033:SF1">
    <property type="entry name" value="TRNA(ILE)-LYSIDINE SYNTHASE-RELATED"/>
    <property type="match status" value="1"/>
</dbReference>
<gene>
    <name evidence="8 11" type="primary">tilS</name>
    <name evidence="11" type="ORF">KTH89_07360</name>
</gene>
<dbReference type="Gene3D" id="3.50.40.10">
    <property type="entry name" value="Phenylalanyl-trna Synthetase, Chain B, domain 3"/>
    <property type="match status" value="1"/>
</dbReference>
<organism evidence="11 12">
    <name type="scientific">Diplocloster agilis</name>
    <dbReference type="NCBI Taxonomy" id="2850323"/>
    <lineage>
        <taxon>Bacteria</taxon>
        <taxon>Bacillati</taxon>
        <taxon>Bacillota</taxon>
        <taxon>Clostridia</taxon>
        <taxon>Lachnospirales</taxon>
        <taxon>Lachnospiraceae</taxon>
        <taxon>Diplocloster</taxon>
    </lineage>
</organism>
<evidence type="ECO:0000256" key="7">
    <source>
        <dbReference type="ARBA" id="ARBA00048539"/>
    </source>
</evidence>
<dbReference type="Proteomes" id="UP000712157">
    <property type="component" value="Unassembled WGS sequence"/>
</dbReference>
<evidence type="ECO:0000256" key="6">
    <source>
        <dbReference type="ARBA" id="ARBA00022840"/>
    </source>
</evidence>
<protein>
    <recommendedName>
        <fullName evidence="8">tRNA(Ile)-lysidine synthase</fullName>
        <ecNumber evidence="8">6.3.4.19</ecNumber>
    </recommendedName>
    <alternativeName>
        <fullName evidence="8">tRNA(Ile)-2-lysyl-cytidine synthase</fullName>
    </alternativeName>
    <alternativeName>
        <fullName evidence="8">tRNA(Ile)-lysidine synthetase</fullName>
    </alternativeName>
</protein>
<dbReference type="SUPFAM" id="SSF52402">
    <property type="entry name" value="Adenine nucleotide alpha hydrolases-like"/>
    <property type="match status" value="1"/>
</dbReference>
<evidence type="ECO:0000256" key="2">
    <source>
        <dbReference type="ARBA" id="ARBA00022490"/>
    </source>
</evidence>
<dbReference type="SUPFAM" id="SSF82829">
    <property type="entry name" value="MesJ substrate recognition domain-like"/>
    <property type="match status" value="1"/>
</dbReference>
<dbReference type="InterPro" id="IPR014729">
    <property type="entry name" value="Rossmann-like_a/b/a_fold"/>
</dbReference>
<keyword evidence="6 8" id="KW-0067">ATP-binding</keyword>
<evidence type="ECO:0000259" key="10">
    <source>
        <dbReference type="SMART" id="SM00977"/>
    </source>
</evidence>
<evidence type="ECO:0000256" key="1">
    <source>
        <dbReference type="ARBA" id="ARBA00004496"/>
    </source>
</evidence>
<dbReference type="RefSeq" id="WP_238721229.1">
    <property type="nucleotide sequence ID" value="NZ_JAHQCW010000009.1"/>
</dbReference>
<dbReference type="HAMAP" id="MF_01161">
    <property type="entry name" value="tRNA_Ile_lys_synt"/>
    <property type="match status" value="1"/>
</dbReference>
<dbReference type="GO" id="GO:0005737">
    <property type="term" value="C:cytoplasm"/>
    <property type="evidence" value="ECO:0007669"/>
    <property type="project" value="UniProtKB-SubCell"/>
</dbReference>
<evidence type="ECO:0000256" key="3">
    <source>
        <dbReference type="ARBA" id="ARBA00022598"/>
    </source>
</evidence>
<keyword evidence="3 8" id="KW-0436">Ligase</keyword>
<dbReference type="Gene3D" id="3.40.50.620">
    <property type="entry name" value="HUPs"/>
    <property type="match status" value="1"/>
</dbReference>
<keyword evidence="12" id="KW-1185">Reference proteome</keyword>
<dbReference type="InterPro" id="IPR012795">
    <property type="entry name" value="tRNA_Ile_lys_synt_N"/>
</dbReference>
<dbReference type="EMBL" id="JAHQCW010000009">
    <property type="protein sequence ID" value="MBU9736348.1"/>
    <property type="molecule type" value="Genomic_DNA"/>
</dbReference>
<evidence type="ECO:0000256" key="9">
    <source>
        <dbReference type="SAM" id="MobiDB-lite"/>
    </source>
</evidence>
<keyword evidence="5 8" id="KW-0547">Nucleotide-binding</keyword>
<dbReference type="CDD" id="cd01992">
    <property type="entry name" value="TilS_N"/>
    <property type="match status" value="1"/>
</dbReference>
<dbReference type="GO" id="GO:0006400">
    <property type="term" value="P:tRNA modification"/>
    <property type="evidence" value="ECO:0007669"/>
    <property type="project" value="UniProtKB-UniRule"/>
</dbReference>
<dbReference type="PANTHER" id="PTHR43033">
    <property type="entry name" value="TRNA(ILE)-LYSIDINE SYNTHASE-RELATED"/>
    <property type="match status" value="1"/>
</dbReference>
<dbReference type="Pfam" id="PF11734">
    <property type="entry name" value="TilS_C"/>
    <property type="match status" value="1"/>
</dbReference>
<dbReference type="InterPro" id="IPR012796">
    <property type="entry name" value="Lysidine-tRNA-synth_C"/>
</dbReference>
<dbReference type="SMART" id="SM00977">
    <property type="entry name" value="TilS_C"/>
    <property type="match status" value="1"/>
</dbReference>
<dbReference type="GO" id="GO:0032267">
    <property type="term" value="F:tRNA(Ile)-lysidine synthase activity"/>
    <property type="evidence" value="ECO:0007669"/>
    <property type="project" value="UniProtKB-EC"/>
</dbReference>
<dbReference type="InterPro" id="IPR011063">
    <property type="entry name" value="TilS/TtcA_N"/>
</dbReference>
<comment type="caution">
    <text evidence="11">The sequence shown here is derived from an EMBL/GenBank/DDBJ whole genome shotgun (WGS) entry which is preliminary data.</text>
</comment>
<evidence type="ECO:0000313" key="12">
    <source>
        <dbReference type="Proteomes" id="UP000712157"/>
    </source>
</evidence>
<comment type="subcellular location">
    <subcellularLocation>
        <location evidence="1 8">Cytoplasm</location>
    </subcellularLocation>
</comment>
<proteinExistence type="inferred from homology"/>
<sequence>MIQKILKFITENDMLKANDRVIVGVSGGADSVCLLFTLMEIRREIPLTLAAVHVEHGIRGEDAKEDARYVQRLCQEYDIPFRKYCYRVAEIARERKQSVEEAGRELRYQAFEEACREYHANKIAVAHHMDDDAETVLLNLFRGSGLKGLAGIPAVRGKIIRPLLCVTRQEIERYLWDRGITYRTDATNLTEEYVRNKVRLNILPYAEREINTKAVEHIVKAAGQIKEAEDFLESYAGERFKTCARIQEPKGQGPLTVSLDVSAMSGEKPVIRRLLLRRGTELLAGQMKDITARHIEMLDQLTLAGVGKEAHLPYGIIGRRGYDHIHLFRSMSCSVSGPEDAGPEDAGAAHSDRKDISRNRDRISAEFDYRVPGGVKVEPEEGGILELPGYRFLFKVRKCENSEAFPEKNYTKWFDYDKIKNGVRIRTRQTGDYMVVNSGGDHQKLKSYFIDRKIPRESRDNIPLLADADHIIWIIGYRISEWYKITKDTKRILEVQVEKEN</sequence>
<accession>A0A949K5R0</accession>
<evidence type="ECO:0000256" key="5">
    <source>
        <dbReference type="ARBA" id="ARBA00022741"/>
    </source>
</evidence>
<dbReference type="SUPFAM" id="SSF56037">
    <property type="entry name" value="PheT/TilS domain"/>
    <property type="match status" value="1"/>
</dbReference>
<comment type="similarity">
    <text evidence="8">Belongs to the tRNA(Ile)-lysidine synthase family.</text>
</comment>